<evidence type="ECO:0000256" key="2">
    <source>
        <dbReference type="ARBA" id="ARBA00023125"/>
    </source>
</evidence>
<dbReference type="Gene3D" id="1.10.10.60">
    <property type="entry name" value="Homeodomain-like"/>
    <property type="match status" value="1"/>
</dbReference>
<evidence type="ECO:0000259" key="4">
    <source>
        <dbReference type="PROSITE" id="PS01124"/>
    </source>
</evidence>
<evidence type="ECO:0000256" key="1">
    <source>
        <dbReference type="ARBA" id="ARBA00023015"/>
    </source>
</evidence>
<gene>
    <name evidence="5" type="ORF">HNQ77_001672</name>
</gene>
<evidence type="ECO:0000313" key="5">
    <source>
        <dbReference type="EMBL" id="MBB6143723.1"/>
    </source>
</evidence>
<dbReference type="PROSITE" id="PS01124">
    <property type="entry name" value="HTH_ARAC_FAMILY_2"/>
    <property type="match status" value="1"/>
</dbReference>
<dbReference type="SUPFAM" id="SSF46689">
    <property type="entry name" value="Homeodomain-like"/>
    <property type="match status" value="1"/>
</dbReference>
<organism evidence="5 6">
    <name type="scientific">Silvibacterium bohemicum</name>
    <dbReference type="NCBI Taxonomy" id="1577686"/>
    <lineage>
        <taxon>Bacteria</taxon>
        <taxon>Pseudomonadati</taxon>
        <taxon>Acidobacteriota</taxon>
        <taxon>Terriglobia</taxon>
        <taxon>Terriglobales</taxon>
        <taxon>Acidobacteriaceae</taxon>
        <taxon>Silvibacterium</taxon>
    </lineage>
</organism>
<keyword evidence="1" id="KW-0805">Transcription regulation</keyword>
<keyword evidence="3" id="KW-0804">Transcription</keyword>
<comment type="caution">
    <text evidence="5">The sequence shown here is derived from an EMBL/GenBank/DDBJ whole genome shotgun (WGS) entry which is preliminary data.</text>
</comment>
<dbReference type="PANTHER" id="PTHR11019:SF159">
    <property type="entry name" value="TRANSCRIPTIONAL REGULATOR-RELATED"/>
    <property type="match status" value="1"/>
</dbReference>
<sequence>MRTLERTFIEEFGKSMFQCQVDARLAFAQTLLRWMPPPKISVVANMLGYDEPRDFHHFFEKHTGETPSAWGRKEREKAKRDVRLAAGSEELF</sequence>
<dbReference type="InterPro" id="IPR009057">
    <property type="entry name" value="Homeodomain-like_sf"/>
</dbReference>
<dbReference type="GO" id="GO:0043565">
    <property type="term" value="F:sequence-specific DNA binding"/>
    <property type="evidence" value="ECO:0007669"/>
    <property type="project" value="InterPro"/>
</dbReference>
<reference evidence="5 6" key="1">
    <citation type="submission" date="2020-08" db="EMBL/GenBank/DDBJ databases">
        <title>Genomic Encyclopedia of Type Strains, Phase IV (KMG-IV): sequencing the most valuable type-strain genomes for metagenomic binning, comparative biology and taxonomic classification.</title>
        <authorList>
            <person name="Goeker M."/>
        </authorList>
    </citation>
    <scope>NUCLEOTIDE SEQUENCE [LARGE SCALE GENOMIC DNA]</scope>
    <source>
        <strain evidence="5 6">DSM 103733</strain>
    </source>
</reference>
<dbReference type="Proteomes" id="UP000538666">
    <property type="component" value="Unassembled WGS sequence"/>
</dbReference>
<proteinExistence type="predicted"/>
<dbReference type="EMBL" id="JACHEK010000003">
    <property type="protein sequence ID" value="MBB6143723.1"/>
    <property type="molecule type" value="Genomic_DNA"/>
</dbReference>
<dbReference type="InterPro" id="IPR018062">
    <property type="entry name" value="HTH_AraC-typ_CS"/>
</dbReference>
<keyword evidence="6" id="KW-1185">Reference proteome</keyword>
<name>A0A841JQR7_9BACT</name>
<dbReference type="PROSITE" id="PS00041">
    <property type="entry name" value="HTH_ARAC_FAMILY_1"/>
    <property type="match status" value="1"/>
</dbReference>
<evidence type="ECO:0000313" key="6">
    <source>
        <dbReference type="Proteomes" id="UP000538666"/>
    </source>
</evidence>
<dbReference type="AlphaFoldDB" id="A0A841JQR7"/>
<dbReference type="Pfam" id="PF12833">
    <property type="entry name" value="HTH_18"/>
    <property type="match status" value="1"/>
</dbReference>
<evidence type="ECO:0000256" key="3">
    <source>
        <dbReference type="ARBA" id="ARBA00023163"/>
    </source>
</evidence>
<accession>A0A841JQR7</accession>
<dbReference type="GO" id="GO:0003700">
    <property type="term" value="F:DNA-binding transcription factor activity"/>
    <property type="evidence" value="ECO:0007669"/>
    <property type="project" value="InterPro"/>
</dbReference>
<dbReference type="PANTHER" id="PTHR11019">
    <property type="entry name" value="HTH-TYPE TRANSCRIPTIONAL REGULATOR NIMR"/>
    <property type="match status" value="1"/>
</dbReference>
<protein>
    <submittedName>
        <fullName evidence="5">Transcriptional regulator GlxA family with amidase domain</fullName>
    </submittedName>
</protein>
<dbReference type="InterPro" id="IPR018060">
    <property type="entry name" value="HTH_AraC"/>
</dbReference>
<feature type="domain" description="HTH araC/xylS-type" evidence="4">
    <location>
        <begin position="1"/>
        <end position="73"/>
    </location>
</feature>
<keyword evidence="2" id="KW-0238">DNA-binding</keyword>